<dbReference type="EMBL" id="FQXS01000059">
    <property type="protein sequence ID" value="SHI15333.1"/>
    <property type="molecule type" value="Genomic_DNA"/>
</dbReference>
<dbReference type="InterPro" id="IPR002826">
    <property type="entry name" value="MptE-like"/>
</dbReference>
<keyword evidence="3" id="KW-1185">Reference proteome</keyword>
<gene>
    <name evidence="2" type="ORF">SAMN02745124_04427</name>
</gene>
<dbReference type="Pfam" id="PF01973">
    <property type="entry name" value="MptE-like"/>
    <property type="match status" value="1"/>
</dbReference>
<name>A0A1M5YUU7_9BACT</name>
<dbReference type="AlphaFoldDB" id="A0A1M5YUU7"/>
<accession>A0A1M5YUU7</accession>
<dbReference type="STRING" id="1121409.SAMN02745124_04427"/>
<protein>
    <recommendedName>
        <fullName evidence="1">6-hydroxymethylpterin diphosphokinase MptE-like domain-containing protein</fullName>
    </recommendedName>
</protein>
<evidence type="ECO:0000259" key="1">
    <source>
        <dbReference type="Pfam" id="PF01973"/>
    </source>
</evidence>
<evidence type="ECO:0000313" key="3">
    <source>
        <dbReference type="Proteomes" id="UP000184139"/>
    </source>
</evidence>
<feature type="domain" description="6-hydroxymethylpterin diphosphokinase MptE-like" evidence="1">
    <location>
        <begin position="337"/>
        <end position="482"/>
    </location>
</feature>
<reference evidence="2 3" key="1">
    <citation type="submission" date="2016-11" db="EMBL/GenBank/DDBJ databases">
        <authorList>
            <person name="Jaros S."/>
            <person name="Januszkiewicz K."/>
            <person name="Wedrychowicz H."/>
        </authorList>
    </citation>
    <scope>NUCLEOTIDE SEQUENCE [LARGE SCALE GENOMIC DNA]</scope>
    <source>
        <strain evidence="2 3">DSM 9705</strain>
    </source>
</reference>
<proteinExistence type="predicted"/>
<dbReference type="Gene3D" id="3.90.1480.10">
    <property type="entry name" value="Alpha-2,3-sialyltransferase"/>
    <property type="match status" value="1"/>
</dbReference>
<dbReference type="Proteomes" id="UP000184139">
    <property type="component" value="Unassembled WGS sequence"/>
</dbReference>
<sequence length="568" mass="65709">MQVKMKNEPIVVVVDITLGDQEKAMLLLESLLIIPEGCSCKYLIQLGQRRLLPELQEQLVRFLGEKNAIIAFALPKIEFPQEFIDQETAKSYTPHRIPLSIKKNWFARNLVLLKSILELEEFVYLSPEAVILQYEWLAKLQALSQDQSMPVQGQRRKLRFKDEIISCGWSADGWFSGQALRRLPLIHTFQYRQANPWYRMSPPGYSWQPSFCLSQEWLSAFDMPLGYVIFALYFKEITGQGNPLVWDSHCREQIDFVRLNRPDEAAEQHQEVVVDKNLLIMNEVGPPFAARKRLRDWYIKQTCKLSEESGQANLKGTSLSLSGPKYNLIGRNERKLTLEDLHNMFSGERCFIIGNGPSLNNTELHKLKNEYTIGLNRIYLNFEKMGFQTTFLCVANPNVLKQFGKDIDQINSVKFLRYHHEYIRNRWNVFFMEHTGFHEFIKDLRGFKWCEGCTVTYCAMQVAYFLGFKTIILVGVDHNFPDKGTPHQLVSAKPVDTNHFHPDYFAKGVKWQYPDLAGSEVSYRVANSEFSRAGRVILDATVDGSLDVFPKCDFDMLFGNEGYISNVR</sequence>
<organism evidence="2 3">
    <name type="scientific">Desulfofustis glycolicus DSM 9705</name>
    <dbReference type="NCBI Taxonomy" id="1121409"/>
    <lineage>
        <taxon>Bacteria</taxon>
        <taxon>Pseudomonadati</taxon>
        <taxon>Thermodesulfobacteriota</taxon>
        <taxon>Desulfobulbia</taxon>
        <taxon>Desulfobulbales</taxon>
        <taxon>Desulfocapsaceae</taxon>
        <taxon>Desulfofustis</taxon>
    </lineage>
</organism>
<evidence type="ECO:0000313" key="2">
    <source>
        <dbReference type="EMBL" id="SHI15333.1"/>
    </source>
</evidence>